<evidence type="ECO:0000256" key="4">
    <source>
        <dbReference type="ARBA" id="ARBA00022801"/>
    </source>
</evidence>
<dbReference type="InterPro" id="IPR029018">
    <property type="entry name" value="Hex-like_dom2"/>
</dbReference>
<dbReference type="PANTHER" id="PTHR22600">
    <property type="entry name" value="BETA-HEXOSAMINIDASE"/>
    <property type="match status" value="1"/>
</dbReference>
<protein>
    <recommendedName>
        <fullName evidence="7">Beta-hexosaminidase</fullName>
        <ecNumber evidence="7">3.2.1.52</ecNumber>
    </recommendedName>
</protein>
<dbReference type="Pfam" id="PF00728">
    <property type="entry name" value="Glyco_hydro_20"/>
    <property type="match status" value="1"/>
</dbReference>
<dbReference type="InterPro" id="IPR029019">
    <property type="entry name" value="HEX_eukaryotic_N"/>
</dbReference>
<evidence type="ECO:0000256" key="7">
    <source>
        <dbReference type="PIRNR" id="PIRNR001093"/>
    </source>
</evidence>
<dbReference type="InterPro" id="IPR017853">
    <property type="entry name" value="GH"/>
</dbReference>
<keyword evidence="3 9" id="KW-0732">Signal</keyword>
<feature type="signal peptide" evidence="9">
    <location>
        <begin position="1"/>
        <end position="19"/>
    </location>
</feature>
<evidence type="ECO:0000259" key="10">
    <source>
        <dbReference type="Pfam" id="PF00728"/>
    </source>
</evidence>
<comment type="similarity">
    <text evidence="2 7">Belongs to the glycosyl hydrolase 20 family.</text>
</comment>
<dbReference type="Pfam" id="PF14845">
    <property type="entry name" value="Glycohydro_20b2"/>
    <property type="match status" value="1"/>
</dbReference>
<comment type="caution">
    <text evidence="12">The sequence shown here is derived from an EMBL/GenBank/DDBJ whole genome shotgun (WGS) entry which is preliminary data.</text>
</comment>
<gene>
    <name evidence="12" type="ORF">O3M35_011257</name>
</gene>
<comment type="catalytic activity">
    <reaction evidence="1 7">
        <text>Hydrolysis of terminal non-reducing N-acetyl-D-hexosamine residues in N-acetyl-beta-D-hexosaminides.</text>
        <dbReference type="EC" id="3.2.1.52"/>
    </reaction>
</comment>
<keyword evidence="5" id="KW-0325">Glycoprotein</keyword>
<dbReference type="EMBL" id="JAPXFL010000008">
    <property type="protein sequence ID" value="KAK9502486.1"/>
    <property type="molecule type" value="Genomic_DNA"/>
</dbReference>
<dbReference type="EC" id="3.2.1.52" evidence="7"/>
<proteinExistence type="inferred from homology"/>
<evidence type="ECO:0000313" key="13">
    <source>
        <dbReference type="Proteomes" id="UP001461498"/>
    </source>
</evidence>
<dbReference type="FunFam" id="3.20.20.80:FF:000063">
    <property type="entry name" value="Beta-hexosaminidase"/>
    <property type="match status" value="1"/>
</dbReference>
<dbReference type="PRINTS" id="PR00738">
    <property type="entry name" value="GLHYDRLASE20"/>
</dbReference>
<evidence type="ECO:0000256" key="9">
    <source>
        <dbReference type="SAM" id="SignalP"/>
    </source>
</evidence>
<evidence type="ECO:0000256" key="5">
    <source>
        <dbReference type="ARBA" id="ARBA00023180"/>
    </source>
</evidence>
<evidence type="ECO:0000256" key="8">
    <source>
        <dbReference type="PIRSR" id="PIRSR001093-1"/>
    </source>
</evidence>
<dbReference type="CDD" id="cd06562">
    <property type="entry name" value="GH20_HexA_HexB-like"/>
    <property type="match status" value="1"/>
</dbReference>
<feature type="chain" id="PRO_5043923387" description="Beta-hexosaminidase" evidence="9">
    <location>
        <begin position="20"/>
        <end position="594"/>
    </location>
</feature>
<keyword evidence="4 7" id="KW-0378">Hydrolase</keyword>
<dbReference type="InterPro" id="IPR025705">
    <property type="entry name" value="Beta_hexosaminidase_sua/sub"/>
</dbReference>
<dbReference type="GO" id="GO:0030203">
    <property type="term" value="P:glycosaminoglycan metabolic process"/>
    <property type="evidence" value="ECO:0007669"/>
    <property type="project" value="TreeGrafter"/>
</dbReference>
<reference evidence="12 13" key="1">
    <citation type="submission" date="2022-12" db="EMBL/GenBank/DDBJ databases">
        <title>Chromosome-level genome assembly of true bugs.</title>
        <authorList>
            <person name="Ma L."/>
            <person name="Li H."/>
        </authorList>
    </citation>
    <scope>NUCLEOTIDE SEQUENCE [LARGE SCALE GENOMIC DNA]</scope>
    <source>
        <strain evidence="12">Lab_2022b</strain>
    </source>
</reference>
<organism evidence="12 13">
    <name type="scientific">Rhynocoris fuscipes</name>
    <dbReference type="NCBI Taxonomy" id="488301"/>
    <lineage>
        <taxon>Eukaryota</taxon>
        <taxon>Metazoa</taxon>
        <taxon>Ecdysozoa</taxon>
        <taxon>Arthropoda</taxon>
        <taxon>Hexapoda</taxon>
        <taxon>Insecta</taxon>
        <taxon>Pterygota</taxon>
        <taxon>Neoptera</taxon>
        <taxon>Paraneoptera</taxon>
        <taxon>Hemiptera</taxon>
        <taxon>Heteroptera</taxon>
        <taxon>Panheteroptera</taxon>
        <taxon>Cimicomorpha</taxon>
        <taxon>Reduviidae</taxon>
        <taxon>Harpactorinae</taxon>
        <taxon>Harpactorini</taxon>
        <taxon>Rhynocoris</taxon>
    </lineage>
</organism>
<evidence type="ECO:0000313" key="12">
    <source>
        <dbReference type="EMBL" id="KAK9502486.1"/>
    </source>
</evidence>
<dbReference type="PANTHER" id="PTHR22600:SF42">
    <property type="entry name" value="BETA-N-ACETYLHEXOSAMINIDASE"/>
    <property type="match status" value="1"/>
</dbReference>
<evidence type="ECO:0000256" key="6">
    <source>
        <dbReference type="ARBA" id="ARBA00023295"/>
    </source>
</evidence>
<feature type="domain" description="Beta-hexosaminidase eukaryotic type N-terminal" evidence="11">
    <location>
        <begin position="69"/>
        <end position="186"/>
    </location>
</feature>
<dbReference type="Gene3D" id="3.20.20.80">
    <property type="entry name" value="Glycosidases"/>
    <property type="match status" value="1"/>
</dbReference>
<dbReference type="Proteomes" id="UP001461498">
    <property type="component" value="Unassembled WGS sequence"/>
</dbReference>
<evidence type="ECO:0000256" key="3">
    <source>
        <dbReference type="ARBA" id="ARBA00022729"/>
    </source>
</evidence>
<keyword evidence="13" id="KW-1185">Reference proteome</keyword>
<evidence type="ECO:0000256" key="1">
    <source>
        <dbReference type="ARBA" id="ARBA00001231"/>
    </source>
</evidence>
<sequence>MLWTGGAFIIFFAVSATSGKLSPTPDFQEKYACANGRCTQAKLINNVPENLTFSSIELCRLLCQKYGNLWPLPTLFADMSQKVIEMNVNQIKVNYHTPNSATENYLKNVVDLFKKTLVSECQGKTPTQPDTTLNIAIRIISSSLDLDLTTDETYKIIVTSKPNLINAEINATTVYGIRHGLETLLQTTARVYPTDNTCSIVIIDKATIKDRPIFRHRGVLIDSSRNYLPISSIQKVIDAMASVKLNALHWHITDSHSFPLVLTKLPLLAKYGAYSSKEIYTPDDVKNLINYAKLRGIRIYMEIDAPAHAGNGWEFGEEAGLGKLVLCLNSEPWKNYCGQPPCGQLNPANPSLYYTLQTLYEEIQNFFPSKDIFHMGGDEVSISCWNSSTEVIEYMSSLGIPRTKDGFLTLWSEFQKKALEAWDEAIGNNKTRPILWSSQLTDIEHIEKYLDKKRYIIETWEGRYDTLPEDLVSKGYSVIYATKDTWYLDHGFWGNTVYHNWKTVYDYVLPEDANVLGGEVSLWGELVDADNIAIKLWPRAAALAERLWTSPQYISNQAESRLWETRQRLRRRGHQVDQVIPEWCYLNDGKCPYI</sequence>
<name>A0AAW1CVK1_9HEMI</name>
<keyword evidence="6 7" id="KW-0326">Glycosidase</keyword>
<dbReference type="PIRSF" id="PIRSF001093">
    <property type="entry name" value="B-hxosamndse_ab_euk"/>
    <property type="match status" value="1"/>
</dbReference>
<feature type="active site" description="Proton donor" evidence="8">
    <location>
        <position position="379"/>
    </location>
</feature>
<dbReference type="GO" id="GO:0016231">
    <property type="term" value="F:beta-N-acetylglucosaminidase activity"/>
    <property type="evidence" value="ECO:0007669"/>
    <property type="project" value="TreeGrafter"/>
</dbReference>
<evidence type="ECO:0000259" key="11">
    <source>
        <dbReference type="Pfam" id="PF14845"/>
    </source>
</evidence>
<dbReference type="SUPFAM" id="SSF55545">
    <property type="entry name" value="beta-N-acetylhexosaminidase-like domain"/>
    <property type="match status" value="1"/>
</dbReference>
<dbReference type="InterPro" id="IPR015883">
    <property type="entry name" value="Glyco_hydro_20_cat"/>
</dbReference>
<dbReference type="Gene3D" id="3.30.379.10">
    <property type="entry name" value="Chitobiase/beta-hexosaminidase domain 2-like"/>
    <property type="match status" value="1"/>
</dbReference>
<evidence type="ECO:0000256" key="2">
    <source>
        <dbReference type="ARBA" id="ARBA00006285"/>
    </source>
</evidence>
<dbReference type="SUPFAM" id="SSF51445">
    <property type="entry name" value="(Trans)glycosidases"/>
    <property type="match status" value="1"/>
</dbReference>
<dbReference type="GO" id="GO:0005975">
    <property type="term" value="P:carbohydrate metabolic process"/>
    <property type="evidence" value="ECO:0007669"/>
    <property type="project" value="InterPro"/>
</dbReference>
<dbReference type="GO" id="GO:0005886">
    <property type="term" value="C:plasma membrane"/>
    <property type="evidence" value="ECO:0007669"/>
    <property type="project" value="TreeGrafter"/>
</dbReference>
<dbReference type="AlphaFoldDB" id="A0AAW1CVK1"/>
<accession>A0AAW1CVK1</accession>
<feature type="domain" description="Glycoside hydrolase family 20 catalytic" evidence="10">
    <location>
        <begin position="214"/>
        <end position="550"/>
    </location>
</feature>